<proteinExistence type="predicted"/>
<reference evidence="2" key="1">
    <citation type="submission" date="2020-02" db="EMBL/GenBank/DDBJ databases">
        <authorList>
            <person name="Meier V. D."/>
        </authorList>
    </citation>
    <scope>NUCLEOTIDE SEQUENCE</scope>
    <source>
        <strain evidence="2">AVDCRST_MAG53</strain>
    </source>
</reference>
<name>A0A6J4RVC2_9ACTN</name>
<dbReference type="EMBL" id="CADCVR010000021">
    <property type="protein sequence ID" value="CAA9479921.1"/>
    <property type="molecule type" value="Genomic_DNA"/>
</dbReference>
<dbReference type="AlphaFoldDB" id="A0A6J4RVC2"/>
<organism evidence="2">
    <name type="scientific">uncultured Solirubrobacteraceae bacterium</name>
    <dbReference type="NCBI Taxonomy" id="1162706"/>
    <lineage>
        <taxon>Bacteria</taxon>
        <taxon>Bacillati</taxon>
        <taxon>Actinomycetota</taxon>
        <taxon>Thermoleophilia</taxon>
        <taxon>Solirubrobacterales</taxon>
        <taxon>Solirubrobacteraceae</taxon>
        <taxon>environmental samples</taxon>
    </lineage>
</organism>
<feature type="compositionally biased region" description="Basic and acidic residues" evidence="1">
    <location>
        <begin position="46"/>
        <end position="64"/>
    </location>
</feature>
<sequence length="64" mass="6709">APRLAGPLRRGGVPVGRPGRLAMESHPLADGLDDRVAVPPAPARADLGRRSREGRGSHVDDLPL</sequence>
<feature type="region of interest" description="Disordered" evidence="1">
    <location>
        <begin position="1"/>
        <end position="64"/>
    </location>
</feature>
<protein>
    <submittedName>
        <fullName evidence="2">Uncharacterized protein</fullName>
    </submittedName>
</protein>
<accession>A0A6J4RVC2</accession>
<evidence type="ECO:0000256" key="1">
    <source>
        <dbReference type="SAM" id="MobiDB-lite"/>
    </source>
</evidence>
<feature type="non-terminal residue" evidence="2">
    <location>
        <position position="1"/>
    </location>
</feature>
<gene>
    <name evidence="2" type="ORF">AVDCRST_MAG53-520</name>
</gene>
<feature type="non-terminal residue" evidence="2">
    <location>
        <position position="64"/>
    </location>
</feature>
<evidence type="ECO:0000313" key="2">
    <source>
        <dbReference type="EMBL" id="CAA9479921.1"/>
    </source>
</evidence>
<feature type="compositionally biased region" description="Low complexity" evidence="1">
    <location>
        <begin position="1"/>
        <end position="21"/>
    </location>
</feature>